<dbReference type="AlphaFoldDB" id="A0A2S4V080"/>
<reference evidence="1" key="1">
    <citation type="submission" date="2017-12" db="EMBL/GenBank/DDBJ databases">
        <title>Gene loss provides genomic basis for host adaptation in cereal stripe rust fungi.</title>
        <authorList>
            <person name="Xia C."/>
        </authorList>
    </citation>
    <scope>NUCLEOTIDE SEQUENCE [LARGE SCALE GENOMIC DNA]</scope>
    <source>
        <strain evidence="1">93-210</strain>
    </source>
</reference>
<dbReference type="VEuPathDB" id="FungiDB:PSTT_11465"/>
<accession>A0A2S4V080</accession>
<keyword evidence="2" id="KW-1185">Reference proteome</keyword>
<dbReference type="Proteomes" id="UP000239156">
    <property type="component" value="Unassembled WGS sequence"/>
</dbReference>
<gene>
    <name evidence="1" type="ORF">PSTT_11465</name>
</gene>
<name>A0A2S4V080_9BASI</name>
<evidence type="ECO:0000313" key="1">
    <source>
        <dbReference type="EMBL" id="POW02911.1"/>
    </source>
</evidence>
<protein>
    <recommendedName>
        <fullName evidence="3">Myb/SANT-like domain-containing protein</fullName>
    </recommendedName>
</protein>
<dbReference type="EMBL" id="PKSL01000134">
    <property type="protein sequence ID" value="POW02911.1"/>
    <property type="molecule type" value="Genomic_DNA"/>
</dbReference>
<sequence length="228" mass="25551">MCNMYHKDARKNRRAFQTNKSIKDKFKHLYQTKKLTGDPTHKDFIWDAKATFQEMCNCPSTYENIDEDMNENDKEYKSDDERSACFYCVVPFDITDFFAFCYRNGVGADVTIEGGASRTPSSCLFWHHSGPAGGGQPSAQFTGTCHQVNSHHIRWTAARKITLLRSFGAPPQRPSGGSMPTNKSAGWRPRLGCILGAKRAPMMSLGRLHANQHMVIMTLPAPILLGSL</sequence>
<feature type="non-terminal residue" evidence="1">
    <location>
        <position position="228"/>
    </location>
</feature>
<organism evidence="1 2">
    <name type="scientific">Puccinia striiformis</name>
    <dbReference type="NCBI Taxonomy" id="27350"/>
    <lineage>
        <taxon>Eukaryota</taxon>
        <taxon>Fungi</taxon>
        <taxon>Dikarya</taxon>
        <taxon>Basidiomycota</taxon>
        <taxon>Pucciniomycotina</taxon>
        <taxon>Pucciniomycetes</taxon>
        <taxon>Pucciniales</taxon>
        <taxon>Pucciniaceae</taxon>
        <taxon>Puccinia</taxon>
    </lineage>
</organism>
<evidence type="ECO:0008006" key="3">
    <source>
        <dbReference type="Google" id="ProtNLM"/>
    </source>
</evidence>
<evidence type="ECO:0000313" key="2">
    <source>
        <dbReference type="Proteomes" id="UP000239156"/>
    </source>
</evidence>
<dbReference type="VEuPathDB" id="FungiDB:PSHT_09917"/>
<proteinExistence type="predicted"/>
<comment type="caution">
    <text evidence="1">The sequence shown here is derived from an EMBL/GenBank/DDBJ whole genome shotgun (WGS) entry which is preliminary data.</text>
</comment>